<evidence type="ECO:0000313" key="2">
    <source>
        <dbReference type="EMBL" id="OJA10627.1"/>
    </source>
</evidence>
<sequence length="44" mass="4851">MCGETTSVRARTANINGSPPHPGWHHRCNSCRRLYDTGAISRLA</sequence>
<dbReference type="EMBL" id="LVVM01005411">
    <property type="protein sequence ID" value="OJA10627.1"/>
    <property type="molecule type" value="Genomic_DNA"/>
</dbReference>
<name>A0A1J8PS86_9AGAM</name>
<organism evidence="2 3">
    <name type="scientific">Rhizopogon vesiculosus</name>
    <dbReference type="NCBI Taxonomy" id="180088"/>
    <lineage>
        <taxon>Eukaryota</taxon>
        <taxon>Fungi</taxon>
        <taxon>Dikarya</taxon>
        <taxon>Basidiomycota</taxon>
        <taxon>Agaricomycotina</taxon>
        <taxon>Agaricomycetes</taxon>
        <taxon>Agaricomycetidae</taxon>
        <taxon>Boletales</taxon>
        <taxon>Suillineae</taxon>
        <taxon>Rhizopogonaceae</taxon>
        <taxon>Rhizopogon</taxon>
    </lineage>
</organism>
<dbReference type="Proteomes" id="UP000183567">
    <property type="component" value="Unassembled WGS sequence"/>
</dbReference>
<accession>A0A1J8PS86</accession>
<feature type="compositionally biased region" description="Polar residues" evidence="1">
    <location>
        <begin position="1"/>
        <end position="17"/>
    </location>
</feature>
<reference evidence="2 3" key="1">
    <citation type="submission" date="2016-03" db="EMBL/GenBank/DDBJ databases">
        <title>Comparative genomics of the ectomycorrhizal sister species Rhizopogon vinicolor and Rhizopogon vesiculosus (Basidiomycota: Boletales) reveals a divergence of the mating type B locus.</title>
        <authorList>
            <person name="Mujic A.B."/>
            <person name="Kuo A."/>
            <person name="Tritt A."/>
            <person name="Lipzen A."/>
            <person name="Chen C."/>
            <person name="Johnson J."/>
            <person name="Sharma A."/>
            <person name="Barry K."/>
            <person name="Grigoriev I.V."/>
            <person name="Spatafora J.W."/>
        </authorList>
    </citation>
    <scope>NUCLEOTIDE SEQUENCE [LARGE SCALE GENOMIC DNA]</scope>
    <source>
        <strain evidence="2 3">AM-OR11-056</strain>
    </source>
</reference>
<proteinExistence type="predicted"/>
<feature type="region of interest" description="Disordered" evidence="1">
    <location>
        <begin position="1"/>
        <end position="24"/>
    </location>
</feature>
<protein>
    <submittedName>
        <fullName evidence="2">Uncharacterized protein</fullName>
    </submittedName>
</protein>
<evidence type="ECO:0000256" key="1">
    <source>
        <dbReference type="SAM" id="MobiDB-lite"/>
    </source>
</evidence>
<comment type="caution">
    <text evidence="2">The sequence shown here is derived from an EMBL/GenBank/DDBJ whole genome shotgun (WGS) entry which is preliminary data.</text>
</comment>
<gene>
    <name evidence="2" type="ORF">AZE42_13220</name>
</gene>
<dbReference type="AlphaFoldDB" id="A0A1J8PS86"/>
<evidence type="ECO:0000313" key="3">
    <source>
        <dbReference type="Proteomes" id="UP000183567"/>
    </source>
</evidence>
<keyword evidence="3" id="KW-1185">Reference proteome</keyword>